<evidence type="ECO:0000313" key="2">
    <source>
        <dbReference type="EMBL" id="KAF0731429.1"/>
    </source>
</evidence>
<keyword evidence="3" id="KW-1185">Reference proteome</keyword>
<organism evidence="2 3">
    <name type="scientific">Aphanomyces euteiches</name>
    <dbReference type="NCBI Taxonomy" id="100861"/>
    <lineage>
        <taxon>Eukaryota</taxon>
        <taxon>Sar</taxon>
        <taxon>Stramenopiles</taxon>
        <taxon>Oomycota</taxon>
        <taxon>Saprolegniomycetes</taxon>
        <taxon>Saprolegniales</taxon>
        <taxon>Verrucalvaceae</taxon>
        <taxon>Aphanomyces</taxon>
    </lineage>
</organism>
<gene>
    <name evidence="2" type="ORF">Ae201684_011330</name>
</gene>
<dbReference type="VEuPathDB" id="FungiDB:AeMF1_020414"/>
<evidence type="ECO:0000313" key="3">
    <source>
        <dbReference type="Proteomes" id="UP000481153"/>
    </source>
</evidence>
<proteinExistence type="predicted"/>
<protein>
    <submittedName>
        <fullName evidence="2">Uncharacterized protein</fullName>
    </submittedName>
</protein>
<comment type="caution">
    <text evidence="2">The sequence shown here is derived from an EMBL/GenBank/DDBJ whole genome shotgun (WGS) entry which is preliminary data.</text>
</comment>
<accession>A0A6G0WVC6</accession>
<feature type="compositionally biased region" description="Polar residues" evidence="1">
    <location>
        <begin position="12"/>
        <end position="26"/>
    </location>
</feature>
<name>A0A6G0WVC6_9STRA</name>
<dbReference type="Proteomes" id="UP000481153">
    <property type="component" value="Unassembled WGS sequence"/>
</dbReference>
<feature type="region of interest" description="Disordered" evidence="1">
    <location>
        <begin position="1"/>
        <end position="27"/>
    </location>
</feature>
<dbReference type="AlphaFoldDB" id="A0A6G0WVC6"/>
<dbReference type="EMBL" id="VJMJ01000143">
    <property type="protein sequence ID" value="KAF0731429.1"/>
    <property type="molecule type" value="Genomic_DNA"/>
</dbReference>
<sequence>MLGAKTTAPGDGTQSGDEIKGTNSGDISVKKERKTRFAFKTDDDVKVLQEEVDPWRGIAKRLIQQGMDVTARSIRRRVKVIYDAFLSREQQSKKASGIDEDCDEVTQLLTEYHELVVERAICRADDQKVKIKAEKANEAGGRAIRDAAMATVERCRKEEKPELDIHEYLLEQQRHRALELENQTSLKRQRLEHEA</sequence>
<evidence type="ECO:0000256" key="1">
    <source>
        <dbReference type="SAM" id="MobiDB-lite"/>
    </source>
</evidence>
<reference evidence="2 3" key="1">
    <citation type="submission" date="2019-07" db="EMBL/GenBank/DDBJ databases">
        <title>Genomics analysis of Aphanomyces spp. identifies a new class of oomycete effector associated with host adaptation.</title>
        <authorList>
            <person name="Gaulin E."/>
        </authorList>
    </citation>
    <scope>NUCLEOTIDE SEQUENCE [LARGE SCALE GENOMIC DNA]</scope>
    <source>
        <strain evidence="2 3">ATCC 201684</strain>
    </source>
</reference>